<feature type="domain" description="EamA" evidence="6">
    <location>
        <begin position="16"/>
        <end position="142"/>
    </location>
</feature>
<organism evidence="7 8">
    <name type="scientific">Pyruvatibacter mobilis</name>
    <dbReference type="NCBI Taxonomy" id="1712261"/>
    <lineage>
        <taxon>Bacteria</taxon>
        <taxon>Pseudomonadati</taxon>
        <taxon>Pseudomonadota</taxon>
        <taxon>Alphaproteobacteria</taxon>
        <taxon>Hyphomicrobiales</taxon>
        <taxon>Parvibaculaceae</taxon>
        <taxon>Pyruvatibacter</taxon>
    </lineage>
</organism>
<dbReference type="InterPro" id="IPR050638">
    <property type="entry name" value="AA-Vitamin_Transporters"/>
</dbReference>
<dbReference type="Pfam" id="PF00892">
    <property type="entry name" value="EamA"/>
    <property type="match status" value="2"/>
</dbReference>
<keyword evidence="3 5" id="KW-1133">Transmembrane helix</keyword>
<feature type="transmembrane region" description="Helical" evidence="5">
    <location>
        <begin position="157"/>
        <end position="177"/>
    </location>
</feature>
<evidence type="ECO:0000256" key="1">
    <source>
        <dbReference type="ARBA" id="ARBA00004141"/>
    </source>
</evidence>
<dbReference type="AlphaFoldDB" id="A0A845QDQ9"/>
<comment type="caution">
    <text evidence="7">The sequence shown here is derived from an EMBL/GenBank/DDBJ whole genome shotgun (WGS) entry which is preliminary data.</text>
</comment>
<feature type="transmembrane region" description="Helical" evidence="5">
    <location>
        <begin position="130"/>
        <end position="151"/>
    </location>
</feature>
<accession>A0A845QDQ9</accession>
<keyword evidence="8" id="KW-1185">Reference proteome</keyword>
<evidence type="ECO:0000256" key="4">
    <source>
        <dbReference type="ARBA" id="ARBA00023136"/>
    </source>
</evidence>
<evidence type="ECO:0000256" key="3">
    <source>
        <dbReference type="ARBA" id="ARBA00022989"/>
    </source>
</evidence>
<dbReference type="PANTHER" id="PTHR32322">
    <property type="entry name" value="INNER MEMBRANE TRANSPORTER"/>
    <property type="match status" value="1"/>
</dbReference>
<dbReference type="InterPro" id="IPR037185">
    <property type="entry name" value="EmrE-like"/>
</dbReference>
<gene>
    <name evidence="7" type="ORF">GTQ45_13260</name>
</gene>
<dbReference type="Proteomes" id="UP000470384">
    <property type="component" value="Unassembled WGS sequence"/>
</dbReference>
<feature type="transmembrane region" description="Helical" evidence="5">
    <location>
        <begin position="280"/>
        <end position="298"/>
    </location>
</feature>
<evidence type="ECO:0000259" key="6">
    <source>
        <dbReference type="Pfam" id="PF00892"/>
    </source>
</evidence>
<feature type="transmembrane region" description="Helical" evidence="5">
    <location>
        <begin position="189"/>
        <end position="210"/>
    </location>
</feature>
<evidence type="ECO:0000313" key="8">
    <source>
        <dbReference type="Proteomes" id="UP000470384"/>
    </source>
</evidence>
<dbReference type="GO" id="GO:0016020">
    <property type="term" value="C:membrane"/>
    <property type="evidence" value="ECO:0007669"/>
    <property type="project" value="UniProtKB-SubCell"/>
</dbReference>
<dbReference type="RefSeq" id="WP_160588736.1">
    <property type="nucleotide sequence ID" value="NZ_BMHN01000001.1"/>
</dbReference>
<name>A0A845QDQ9_9HYPH</name>
<feature type="transmembrane region" description="Helical" evidence="5">
    <location>
        <begin position="7"/>
        <end position="31"/>
    </location>
</feature>
<dbReference type="GeneID" id="300653791"/>
<evidence type="ECO:0000256" key="2">
    <source>
        <dbReference type="ARBA" id="ARBA00022692"/>
    </source>
</evidence>
<feature type="domain" description="EamA" evidence="6">
    <location>
        <begin position="161"/>
        <end position="295"/>
    </location>
</feature>
<keyword evidence="4 5" id="KW-0472">Membrane</keyword>
<keyword evidence="2 5" id="KW-0812">Transmembrane</keyword>
<feature type="transmembrane region" description="Helical" evidence="5">
    <location>
        <begin position="68"/>
        <end position="86"/>
    </location>
</feature>
<feature type="transmembrane region" description="Helical" evidence="5">
    <location>
        <begin position="98"/>
        <end position="118"/>
    </location>
</feature>
<evidence type="ECO:0000313" key="7">
    <source>
        <dbReference type="EMBL" id="NBG96703.1"/>
    </source>
</evidence>
<protein>
    <submittedName>
        <fullName evidence="7">EamA family transporter</fullName>
    </submittedName>
</protein>
<reference evidence="7 8" key="1">
    <citation type="journal article" date="2016" name="Int. J. Syst. Evol. Microbiol.">
        <title>Pyruvatibacter mobilis gen. nov., sp. nov., a marine bacterium from the culture broth of Picochlorum sp. 122.</title>
        <authorList>
            <person name="Wang G."/>
            <person name="Tang M."/>
            <person name="Wu H."/>
            <person name="Dai S."/>
            <person name="Li T."/>
            <person name="Chen C."/>
            <person name="He H."/>
            <person name="Fan J."/>
            <person name="Xiang W."/>
            <person name="Li X."/>
        </authorList>
    </citation>
    <scope>NUCLEOTIDE SEQUENCE [LARGE SCALE GENOMIC DNA]</scope>
    <source>
        <strain evidence="7 8">GYP-11</strain>
    </source>
</reference>
<dbReference type="PANTHER" id="PTHR32322:SF9">
    <property type="entry name" value="AMINO-ACID METABOLITE EFFLUX PUMP-RELATED"/>
    <property type="match status" value="1"/>
</dbReference>
<feature type="transmembrane region" description="Helical" evidence="5">
    <location>
        <begin position="37"/>
        <end position="56"/>
    </location>
</feature>
<feature type="transmembrane region" description="Helical" evidence="5">
    <location>
        <begin position="222"/>
        <end position="244"/>
    </location>
</feature>
<dbReference type="OrthoDB" id="9810556at2"/>
<sequence length="316" mass="33771">MSAPRSTAAWVDLGLLTLCWASGFTFTAIALEGFAPQWVVVFRQLVATLVLIPLAFAFGRIAPIPRRMWLWLIALAIMGDMAPFYVISWGQQEVESGLASILVTTMPLMTLALAHVFVPGERMTPRRLAGFVIGLSGVALIVGPEALLDVGVSDIEILSQLAILLGAVMFAANAIIARNMPQMDVWQRAMMVNGLSCLIAFPLALSLMPLHEAPSLDALPGWWPIFGVVGTGIFASGLATVIYFRLIDEAGPTFMSITNYLVPPVALIAGIVLLDESPNMWAFAGLVLILAGIAVAELRRAPKHAAGPAPQDTDIS</sequence>
<proteinExistence type="predicted"/>
<feature type="transmembrane region" description="Helical" evidence="5">
    <location>
        <begin position="256"/>
        <end position="274"/>
    </location>
</feature>
<dbReference type="InterPro" id="IPR000620">
    <property type="entry name" value="EamA_dom"/>
</dbReference>
<evidence type="ECO:0000256" key="5">
    <source>
        <dbReference type="SAM" id="Phobius"/>
    </source>
</evidence>
<comment type="subcellular location">
    <subcellularLocation>
        <location evidence="1">Membrane</location>
        <topology evidence="1">Multi-pass membrane protein</topology>
    </subcellularLocation>
</comment>
<dbReference type="EMBL" id="WXYQ01000011">
    <property type="protein sequence ID" value="NBG96703.1"/>
    <property type="molecule type" value="Genomic_DNA"/>
</dbReference>
<dbReference type="SUPFAM" id="SSF103481">
    <property type="entry name" value="Multidrug resistance efflux transporter EmrE"/>
    <property type="match status" value="2"/>
</dbReference>